<gene>
    <name evidence="1" type="ORF">SAMN05421630_10480</name>
</gene>
<proteinExistence type="predicted"/>
<name>A0A222VWX8_9PSEU</name>
<dbReference type="Proteomes" id="UP000199494">
    <property type="component" value="Unassembled WGS sequence"/>
</dbReference>
<dbReference type="EMBL" id="FMZE01000004">
    <property type="protein sequence ID" value="SDC84026.1"/>
    <property type="molecule type" value="Genomic_DNA"/>
</dbReference>
<evidence type="ECO:0000313" key="1">
    <source>
        <dbReference type="EMBL" id="SDC84026.1"/>
    </source>
</evidence>
<dbReference type="KEGG" id="pmad:BAY61_29275"/>
<dbReference type="AlphaFoldDB" id="A0A222VWX8"/>
<sequence length="82" mass="8279">METWRIIATALLGFSGLFGVLIVVARVREKTRSAATAGVTALVAFTTLAVLAVLTLTVLPGGVTWGIAVAVTAAVGVLLLAS</sequence>
<reference evidence="1 2" key="1">
    <citation type="submission" date="2016-10" db="EMBL/GenBank/DDBJ databases">
        <authorList>
            <person name="de Groot N.N."/>
        </authorList>
    </citation>
    <scope>NUCLEOTIDE SEQUENCE [LARGE SCALE GENOMIC DNA]</scope>
    <source>
        <strain evidence="1 2">CGMCC 4.5506</strain>
    </source>
</reference>
<keyword evidence="2" id="KW-1185">Reference proteome</keyword>
<accession>A0A222VWX8</accession>
<protein>
    <submittedName>
        <fullName evidence="1">Uncharacterized protein</fullName>
    </submittedName>
</protein>
<dbReference type="RefSeq" id="WP_091802804.1">
    <property type="nucleotide sequence ID" value="NZ_CP016353.1"/>
</dbReference>
<evidence type="ECO:0000313" key="2">
    <source>
        <dbReference type="Proteomes" id="UP000199494"/>
    </source>
</evidence>
<dbReference type="OrthoDB" id="3701102at2"/>
<organism evidence="1 2">
    <name type="scientific">Prauserella marina</name>
    <dbReference type="NCBI Taxonomy" id="530584"/>
    <lineage>
        <taxon>Bacteria</taxon>
        <taxon>Bacillati</taxon>
        <taxon>Actinomycetota</taxon>
        <taxon>Actinomycetes</taxon>
        <taxon>Pseudonocardiales</taxon>
        <taxon>Pseudonocardiaceae</taxon>
        <taxon>Prauserella</taxon>
    </lineage>
</organism>
<dbReference type="STRING" id="530584.SAMN05421630_10480"/>